<dbReference type="CDD" id="cd01335">
    <property type="entry name" value="Radical_SAM"/>
    <property type="match status" value="1"/>
</dbReference>
<feature type="binding site" evidence="12">
    <location>
        <begin position="259"/>
        <end position="261"/>
    </location>
    <ligand>
        <name>GTP</name>
        <dbReference type="ChEBI" id="CHEBI:37565"/>
    </ligand>
</feature>
<dbReference type="GO" id="GO:0051539">
    <property type="term" value="F:4 iron, 4 sulfur cluster binding"/>
    <property type="evidence" value="ECO:0007669"/>
    <property type="project" value="UniProtKB-UniRule"/>
</dbReference>
<evidence type="ECO:0000256" key="12">
    <source>
        <dbReference type="HAMAP-Rule" id="MF_01225"/>
    </source>
</evidence>
<dbReference type="SFLD" id="SFLDS00029">
    <property type="entry name" value="Radical_SAM"/>
    <property type="match status" value="1"/>
</dbReference>
<dbReference type="InterPro" id="IPR000385">
    <property type="entry name" value="MoaA_NifB_PqqE_Fe-S-bd_CS"/>
</dbReference>
<dbReference type="SMART" id="SM00729">
    <property type="entry name" value="Elp3"/>
    <property type="match status" value="1"/>
</dbReference>
<keyword evidence="7 12" id="KW-0411">Iron-sulfur</keyword>
<keyword evidence="4 12" id="KW-0479">Metal-binding</keyword>
<feature type="binding site" evidence="12">
    <location>
        <position position="157"/>
    </location>
    <ligand>
        <name>GTP</name>
        <dbReference type="ChEBI" id="CHEBI:37565"/>
    </ligand>
</feature>
<dbReference type="GO" id="GO:0006777">
    <property type="term" value="P:Mo-molybdopterin cofactor biosynthetic process"/>
    <property type="evidence" value="ECO:0007669"/>
    <property type="project" value="UniProtKB-UniRule"/>
</dbReference>
<keyword evidence="6 12" id="KW-0408">Iron</keyword>
<dbReference type="SFLD" id="SFLDG01067">
    <property type="entry name" value="SPASM/twitch_domain_containing"/>
    <property type="match status" value="1"/>
</dbReference>
<feature type="binding site" evidence="12">
    <location>
        <position position="65"/>
    </location>
    <ligand>
        <name>GTP</name>
        <dbReference type="ChEBI" id="CHEBI:37565"/>
    </ligand>
</feature>
<keyword evidence="15" id="KW-1185">Reference proteome</keyword>
<evidence type="ECO:0000256" key="3">
    <source>
        <dbReference type="ARBA" id="ARBA00022691"/>
    </source>
</evidence>
<dbReference type="AlphaFoldDB" id="A0A6V8MD86"/>
<evidence type="ECO:0000313" key="14">
    <source>
        <dbReference type="EMBL" id="GFO57917.1"/>
    </source>
</evidence>
<evidence type="ECO:0000256" key="1">
    <source>
        <dbReference type="ARBA" id="ARBA00012167"/>
    </source>
</evidence>
<sequence length="326" mass="36068">MEMIDGYGRRINYLRLSVTDRCNLRCRYCMPADGVAKLDHQEVLSYEELYRMAFASVACGIRKIRITGGEPLVRKGLVPFLKRLTEIKGLRELVLTTNGILLQELALPLRQAGVARLNVSLDSLDPENFSRITRGGDLSRVLAGIEAAERAGFPPVKINMVVMRGVNDHEILDFAALTRKKACTVRFIEYMPTLRDEDWDVQSMPGAEILQQIAQQYPLLPLVSGEMAGPARNFRIEGAPGAIGIITPVSGHFCESCNRIRMSASGQVRGCLFSNRSVNLKALLGYGDSGLLRQTLRRIVREKPGQHRLAEEGVQTASIAMSRIGG</sequence>
<feature type="binding site" evidence="12">
    <location>
        <position position="28"/>
    </location>
    <ligand>
        <name>S-adenosyl-L-methionine</name>
        <dbReference type="ChEBI" id="CHEBI:59789"/>
    </ligand>
</feature>
<feature type="binding site" evidence="12">
    <location>
        <position position="257"/>
    </location>
    <ligand>
        <name>[4Fe-4S] cluster</name>
        <dbReference type="ChEBI" id="CHEBI:49883"/>
        <label>2</label>
        <note>4Fe-4S-substrate</note>
    </ligand>
</feature>
<dbReference type="SFLD" id="SFLDG01383">
    <property type="entry name" value="cyclic_pyranopterin_phosphate"/>
    <property type="match status" value="1"/>
</dbReference>
<evidence type="ECO:0000256" key="10">
    <source>
        <dbReference type="ARBA" id="ARBA00023239"/>
    </source>
</evidence>
<gene>
    <name evidence="14" type="primary">moaA_2</name>
    <name evidence="12" type="synonym">moaA</name>
    <name evidence="14" type="ORF">GMST_02420</name>
</gene>
<feature type="binding site" evidence="12">
    <location>
        <position position="96"/>
    </location>
    <ligand>
        <name>GTP</name>
        <dbReference type="ChEBI" id="CHEBI:37565"/>
    </ligand>
</feature>
<keyword evidence="5 12" id="KW-0547">Nucleotide-binding</keyword>
<evidence type="ECO:0000256" key="8">
    <source>
        <dbReference type="ARBA" id="ARBA00023134"/>
    </source>
</evidence>
<evidence type="ECO:0000256" key="2">
    <source>
        <dbReference type="ARBA" id="ARBA00022485"/>
    </source>
</evidence>
<feature type="binding site" evidence="12">
    <location>
        <position position="29"/>
    </location>
    <ligand>
        <name>[4Fe-4S] cluster</name>
        <dbReference type="ChEBI" id="CHEBI:49883"/>
        <label>1</label>
        <note>4Fe-4S-S-AdoMet</note>
    </ligand>
</feature>
<feature type="binding site" evidence="12">
    <location>
        <position position="120"/>
    </location>
    <ligand>
        <name>S-adenosyl-L-methionine</name>
        <dbReference type="ChEBI" id="CHEBI:59789"/>
    </ligand>
</feature>
<proteinExistence type="inferred from homology"/>
<dbReference type="EC" id="4.1.99.22" evidence="1 12"/>
<dbReference type="SFLD" id="SFLDG01386">
    <property type="entry name" value="main_SPASM_domain-containing"/>
    <property type="match status" value="1"/>
</dbReference>
<dbReference type="SUPFAM" id="SSF102114">
    <property type="entry name" value="Radical SAM enzymes"/>
    <property type="match status" value="1"/>
</dbReference>
<evidence type="ECO:0000256" key="11">
    <source>
        <dbReference type="ARBA" id="ARBA00048697"/>
    </source>
</evidence>
<comment type="pathway">
    <text evidence="12">Cofactor biosynthesis; molybdopterin biosynthesis.</text>
</comment>
<feature type="binding site" evidence="12">
    <location>
        <position position="254"/>
    </location>
    <ligand>
        <name>[4Fe-4S] cluster</name>
        <dbReference type="ChEBI" id="CHEBI:49883"/>
        <label>2</label>
        <note>4Fe-4S-substrate</note>
    </ligand>
</feature>
<dbReference type="InterPro" id="IPR007197">
    <property type="entry name" value="rSAM"/>
</dbReference>
<keyword evidence="9 12" id="KW-0501">Molybdenum cofactor biosynthesis</keyword>
<dbReference type="PANTHER" id="PTHR22960:SF0">
    <property type="entry name" value="MOLYBDENUM COFACTOR BIOSYNTHESIS PROTEIN 1"/>
    <property type="match status" value="1"/>
</dbReference>
<dbReference type="GO" id="GO:0005525">
    <property type="term" value="F:GTP binding"/>
    <property type="evidence" value="ECO:0007669"/>
    <property type="project" value="UniProtKB-UniRule"/>
</dbReference>
<accession>A0A6V8MD86</accession>
<comment type="cofactor">
    <cofactor evidence="12">
        <name>[4Fe-4S] cluster</name>
        <dbReference type="ChEBI" id="CHEBI:49883"/>
    </cofactor>
    <text evidence="12">Binds 2 [4Fe-4S] clusters. Binds 1 [4Fe-4S] cluster coordinated with 3 cysteines and an exchangeable S-adenosyl-L-methionine and 1 [4Fe-4S] cluster coordinated with 3 cysteines and the GTP-derived substrate.</text>
</comment>
<dbReference type="RefSeq" id="WP_183352774.1">
    <property type="nucleotide sequence ID" value="NZ_BLXX01000001.1"/>
</dbReference>
<dbReference type="GO" id="GO:0046872">
    <property type="term" value="F:metal ion binding"/>
    <property type="evidence" value="ECO:0007669"/>
    <property type="project" value="UniProtKB-KW"/>
</dbReference>
<keyword evidence="3 12" id="KW-0949">S-adenosyl-L-methionine</keyword>
<organism evidence="14 15">
    <name type="scientific">Geomonas silvestris</name>
    <dbReference type="NCBI Taxonomy" id="2740184"/>
    <lineage>
        <taxon>Bacteria</taxon>
        <taxon>Pseudomonadati</taxon>
        <taxon>Thermodesulfobacteriota</taxon>
        <taxon>Desulfuromonadia</taxon>
        <taxon>Geobacterales</taxon>
        <taxon>Geobacteraceae</taxon>
        <taxon>Geomonas</taxon>
    </lineage>
</organism>
<evidence type="ECO:0000256" key="9">
    <source>
        <dbReference type="ARBA" id="ARBA00023150"/>
    </source>
</evidence>
<dbReference type="Proteomes" id="UP000556026">
    <property type="component" value="Unassembled WGS sequence"/>
</dbReference>
<comment type="caution">
    <text evidence="14">The sequence shown here is derived from an EMBL/GenBank/DDBJ whole genome shotgun (WGS) entry which is preliminary data.</text>
</comment>
<dbReference type="InterPro" id="IPR050105">
    <property type="entry name" value="MoCo_biosynth_MoaA/MoaC"/>
</dbReference>
<evidence type="ECO:0000313" key="15">
    <source>
        <dbReference type="Proteomes" id="UP000556026"/>
    </source>
</evidence>
<keyword evidence="10 12" id="KW-0456">Lyase</keyword>
<feature type="binding site" evidence="12">
    <location>
        <position position="191"/>
    </location>
    <ligand>
        <name>S-adenosyl-L-methionine</name>
        <dbReference type="ChEBI" id="CHEBI:59789"/>
    </ligand>
</feature>
<keyword evidence="2 12" id="KW-0004">4Fe-4S</keyword>
<dbReference type="GO" id="GO:0061798">
    <property type="term" value="F:GTP 3',8'-cyclase activity"/>
    <property type="evidence" value="ECO:0007669"/>
    <property type="project" value="UniProtKB-UniRule"/>
</dbReference>
<comment type="subunit">
    <text evidence="12">Monomer and homodimer.</text>
</comment>
<dbReference type="Pfam" id="PF06463">
    <property type="entry name" value="Mob_synth_C"/>
    <property type="match status" value="1"/>
</dbReference>
<dbReference type="PANTHER" id="PTHR22960">
    <property type="entry name" value="MOLYBDOPTERIN COFACTOR SYNTHESIS PROTEIN A"/>
    <property type="match status" value="1"/>
</dbReference>
<feature type="binding site" evidence="12">
    <location>
        <position position="26"/>
    </location>
    <ligand>
        <name>[4Fe-4S] cluster</name>
        <dbReference type="ChEBI" id="CHEBI:49883"/>
        <label>1</label>
        <note>4Fe-4S-S-AdoMet</note>
    </ligand>
</feature>
<dbReference type="NCBIfam" id="TIGR02666">
    <property type="entry name" value="moaA"/>
    <property type="match status" value="1"/>
</dbReference>
<dbReference type="InterPro" id="IPR058240">
    <property type="entry name" value="rSAM_sf"/>
</dbReference>
<protein>
    <recommendedName>
        <fullName evidence="1 12">GTP 3',8-cyclase</fullName>
        <ecNumber evidence="1 12">4.1.99.22</ecNumber>
    </recommendedName>
    <alternativeName>
        <fullName evidence="12">Molybdenum cofactor biosynthesis protein A</fullName>
    </alternativeName>
</protein>
<feature type="binding site" evidence="12">
    <location>
        <position position="69"/>
    </location>
    <ligand>
        <name>S-adenosyl-L-methionine</name>
        <dbReference type="ChEBI" id="CHEBI:59789"/>
    </ligand>
</feature>
<feature type="binding site" evidence="12">
    <location>
        <position position="271"/>
    </location>
    <ligand>
        <name>[4Fe-4S] cluster</name>
        <dbReference type="ChEBI" id="CHEBI:49883"/>
        <label>2</label>
        <note>4Fe-4S-substrate</note>
    </ligand>
</feature>
<evidence type="ECO:0000256" key="5">
    <source>
        <dbReference type="ARBA" id="ARBA00022741"/>
    </source>
</evidence>
<reference evidence="15" key="1">
    <citation type="submission" date="2020-06" db="EMBL/GenBank/DDBJ databases">
        <title>Draft genomic sequence of Geomonas sp. Red330.</title>
        <authorList>
            <person name="Itoh H."/>
            <person name="Zhenxing X."/>
            <person name="Ushijima N."/>
            <person name="Masuda Y."/>
            <person name="Shiratori Y."/>
            <person name="Senoo K."/>
        </authorList>
    </citation>
    <scope>NUCLEOTIDE SEQUENCE [LARGE SCALE GENOMIC DNA]</scope>
    <source>
        <strain evidence="15">Red330</strain>
    </source>
</reference>
<comment type="catalytic activity">
    <reaction evidence="11 12">
        <text>GTP + AH2 + S-adenosyl-L-methionine = (8S)-3',8-cyclo-7,8-dihydroguanosine 5'-triphosphate + 5'-deoxyadenosine + L-methionine + A + H(+)</text>
        <dbReference type="Rhea" id="RHEA:49576"/>
        <dbReference type="ChEBI" id="CHEBI:13193"/>
        <dbReference type="ChEBI" id="CHEBI:15378"/>
        <dbReference type="ChEBI" id="CHEBI:17319"/>
        <dbReference type="ChEBI" id="CHEBI:17499"/>
        <dbReference type="ChEBI" id="CHEBI:37565"/>
        <dbReference type="ChEBI" id="CHEBI:57844"/>
        <dbReference type="ChEBI" id="CHEBI:59789"/>
        <dbReference type="ChEBI" id="CHEBI:131766"/>
        <dbReference type="EC" id="4.1.99.22"/>
    </reaction>
</comment>
<dbReference type="Pfam" id="PF04055">
    <property type="entry name" value="Radical_SAM"/>
    <property type="match status" value="1"/>
</dbReference>
<name>A0A6V8MD86_9BACT</name>
<dbReference type="GO" id="GO:0061799">
    <property type="term" value="F:cyclic pyranopterin monophosphate synthase activity"/>
    <property type="evidence" value="ECO:0007669"/>
    <property type="project" value="TreeGrafter"/>
</dbReference>
<feature type="binding site" evidence="12">
    <location>
        <position position="15"/>
    </location>
    <ligand>
        <name>GTP</name>
        <dbReference type="ChEBI" id="CHEBI:37565"/>
    </ligand>
</feature>
<dbReference type="EMBL" id="BLXX01000001">
    <property type="protein sequence ID" value="GFO57917.1"/>
    <property type="molecule type" value="Genomic_DNA"/>
</dbReference>
<evidence type="ECO:0000256" key="4">
    <source>
        <dbReference type="ARBA" id="ARBA00022723"/>
    </source>
</evidence>
<dbReference type="PROSITE" id="PS01305">
    <property type="entry name" value="MOAA_NIFB_PQQE"/>
    <property type="match status" value="1"/>
</dbReference>
<evidence type="ECO:0000256" key="7">
    <source>
        <dbReference type="ARBA" id="ARBA00023014"/>
    </source>
</evidence>
<dbReference type="InterPro" id="IPR040064">
    <property type="entry name" value="MoaA-like"/>
</dbReference>
<evidence type="ECO:0000256" key="6">
    <source>
        <dbReference type="ARBA" id="ARBA00023004"/>
    </source>
</evidence>
<comment type="similarity">
    <text evidence="12">Belongs to the radical SAM superfamily. MoaA family.</text>
</comment>
<dbReference type="InterPro" id="IPR013483">
    <property type="entry name" value="MoaA"/>
</dbReference>
<dbReference type="UniPathway" id="UPA00344"/>
<dbReference type="CDD" id="cd21117">
    <property type="entry name" value="Twitch_MoaA"/>
    <property type="match status" value="1"/>
</dbReference>
<comment type="function">
    <text evidence="12">Catalyzes the cyclization of GTP to (8S)-3',8-cyclo-7,8-dihydroguanosine 5'-triphosphate.</text>
</comment>
<dbReference type="HAMAP" id="MF_01225_B">
    <property type="entry name" value="MoaA_B"/>
    <property type="match status" value="1"/>
</dbReference>
<dbReference type="InterPro" id="IPR006638">
    <property type="entry name" value="Elp3/MiaA/NifB-like_rSAM"/>
</dbReference>
<dbReference type="InterPro" id="IPR013785">
    <property type="entry name" value="Aldolase_TIM"/>
</dbReference>
<dbReference type="Gene3D" id="3.20.20.70">
    <property type="entry name" value="Aldolase class I"/>
    <property type="match status" value="1"/>
</dbReference>
<evidence type="ECO:0000259" key="13">
    <source>
        <dbReference type="PROSITE" id="PS51918"/>
    </source>
</evidence>
<keyword evidence="8 12" id="KW-0342">GTP-binding</keyword>
<feature type="binding site" evidence="12">
    <location>
        <position position="22"/>
    </location>
    <ligand>
        <name>[4Fe-4S] cluster</name>
        <dbReference type="ChEBI" id="CHEBI:49883"/>
        <label>1</label>
        <note>4Fe-4S-S-AdoMet</note>
    </ligand>
</feature>
<dbReference type="InterPro" id="IPR010505">
    <property type="entry name" value="MoaA_twitch"/>
</dbReference>
<feature type="domain" description="Radical SAM core" evidence="13">
    <location>
        <begin position="6"/>
        <end position="220"/>
    </location>
</feature>
<dbReference type="GO" id="GO:1904047">
    <property type="term" value="F:S-adenosyl-L-methionine binding"/>
    <property type="evidence" value="ECO:0007669"/>
    <property type="project" value="UniProtKB-UniRule"/>
</dbReference>
<dbReference type="PROSITE" id="PS51918">
    <property type="entry name" value="RADICAL_SAM"/>
    <property type="match status" value="1"/>
</dbReference>